<dbReference type="HAMAP" id="MF_00048">
    <property type="entry name" value="UPF0102"/>
    <property type="match status" value="1"/>
</dbReference>
<comment type="similarity">
    <text evidence="1 2">Belongs to the UPF0102 family.</text>
</comment>
<evidence type="ECO:0000256" key="2">
    <source>
        <dbReference type="HAMAP-Rule" id="MF_00048"/>
    </source>
</evidence>
<accession>A0A317CJR1</accession>
<dbReference type="Gene3D" id="3.40.1350.10">
    <property type="match status" value="1"/>
</dbReference>
<proteinExistence type="inferred from homology"/>
<evidence type="ECO:0000313" key="4">
    <source>
        <dbReference type="Proteomes" id="UP000245506"/>
    </source>
</evidence>
<evidence type="ECO:0000256" key="1">
    <source>
        <dbReference type="ARBA" id="ARBA00006738"/>
    </source>
</evidence>
<comment type="caution">
    <text evidence="3">The sequence shown here is derived from an EMBL/GenBank/DDBJ whole genome shotgun (WGS) entry which is preliminary data.</text>
</comment>
<dbReference type="EMBL" id="QGKL01000010">
    <property type="protein sequence ID" value="PWQ98726.1"/>
    <property type="molecule type" value="Genomic_DNA"/>
</dbReference>
<evidence type="ECO:0000313" key="3">
    <source>
        <dbReference type="EMBL" id="PWQ98726.1"/>
    </source>
</evidence>
<dbReference type="NCBIfam" id="TIGR00252">
    <property type="entry name" value="YraN family protein"/>
    <property type="match status" value="1"/>
</dbReference>
<dbReference type="Pfam" id="PF02021">
    <property type="entry name" value="UPF0102"/>
    <property type="match status" value="1"/>
</dbReference>
<organism evidence="3 4">
    <name type="scientific">Leucothrix arctica</name>
    <dbReference type="NCBI Taxonomy" id="1481894"/>
    <lineage>
        <taxon>Bacteria</taxon>
        <taxon>Pseudomonadati</taxon>
        <taxon>Pseudomonadota</taxon>
        <taxon>Gammaproteobacteria</taxon>
        <taxon>Thiotrichales</taxon>
        <taxon>Thiotrichaceae</taxon>
        <taxon>Leucothrix</taxon>
    </lineage>
</organism>
<keyword evidence="4" id="KW-1185">Reference proteome</keyword>
<sequence>MNEQQYTPKTTAAATTRQLKGESQEQRACEYLQAQGLTLITQNFSCRMGEIDLIMQQGESLVFIEVRFRRNKDFGGAAASVTRSKQRKIIRTALFYHQKYAPKSCMRFDVVAIEGDNEINWIPSAFDGF</sequence>
<name>A0A317CJR1_9GAMM</name>
<dbReference type="RefSeq" id="WP_109821882.1">
    <property type="nucleotide sequence ID" value="NZ_QGKL01000010.1"/>
</dbReference>
<dbReference type="InterPro" id="IPR011335">
    <property type="entry name" value="Restrct_endonuc-II-like"/>
</dbReference>
<dbReference type="GO" id="GO:0003676">
    <property type="term" value="F:nucleic acid binding"/>
    <property type="evidence" value="ECO:0007669"/>
    <property type="project" value="InterPro"/>
</dbReference>
<gene>
    <name evidence="3" type="ORF">DKT75_02645</name>
</gene>
<dbReference type="OrthoDB" id="9794876at2"/>
<dbReference type="InterPro" id="IPR003509">
    <property type="entry name" value="UPF0102_YraN-like"/>
</dbReference>
<dbReference type="PANTHER" id="PTHR34039:SF1">
    <property type="entry name" value="UPF0102 PROTEIN YRAN"/>
    <property type="match status" value="1"/>
</dbReference>
<dbReference type="SUPFAM" id="SSF52980">
    <property type="entry name" value="Restriction endonuclease-like"/>
    <property type="match status" value="1"/>
</dbReference>
<dbReference type="AlphaFoldDB" id="A0A317CJR1"/>
<dbReference type="PANTHER" id="PTHR34039">
    <property type="entry name" value="UPF0102 PROTEIN YRAN"/>
    <property type="match status" value="1"/>
</dbReference>
<dbReference type="CDD" id="cd20736">
    <property type="entry name" value="PoNe_Nuclease"/>
    <property type="match status" value="1"/>
</dbReference>
<dbReference type="Proteomes" id="UP000245506">
    <property type="component" value="Unassembled WGS sequence"/>
</dbReference>
<dbReference type="InterPro" id="IPR011856">
    <property type="entry name" value="tRNA_endonuc-like_dom_sf"/>
</dbReference>
<protein>
    <recommendedName>
        <fullName evidence="2">UPF0102 protein DKT75_02645</fullName>
    </recommendedName>
</protein>
<dbReference type="NCBIfam" id="NF009150">
    <property type="entry name" value="PRK12497.1-3"/>
    <property type="match status" value="1"/>
</dbReference>
<reference evidence="3 4" key="1">
    <citation type="submission" date="2018-05" db="EMBL/GenBank/DDBJ databases">
        <title>Leucothrix arctica sp. nov., isolated from Arctic seawater.</title>
        <authorList>
            <person name="Choi A."/>
            <person name="Baek K."/>
        </authorList>
    </citation>
    <scope>NUCLEOTIDE SEQUENCE [LARGE SCALE GENOMIC DNA]</scope>
    <source>
        <strain evidence="3 4">IMCC9719</strain>
    </source>
</reference>